<protein>
    <submittedName>
        <fullName evidence="3">Transposase IS66</fullName>
    </submittedName>
</protein>
<dbReference type="HOGENOM" id="CLU_2155388_0_0_5"/>
<feature type="region of interest" description="Disordered" evidence="1">
    <location>
        <begin position="64"/>
        <end position="111"/>
    </location>
</feature>
<evidence type="ECO:0000256" key="1">
    <source>
        <dbReference type="SAM" id="MobiDB-lite"/>
    </source>
</evidence>
<dbReference type="EMBL" id="CP001349">
    <property type="protein sequence ID" value="ACL61213.1"/>
    <property type="molecule type" value="Genomic_DNA"/>
</dbReference>
<proteinExistence type="predicted"/>
<dbReference type="InterPro" id="IPR024463">
    <property type="entry name" value="Transposase_TnpC_homeodom"/>
</dbReference>
<feature type="compositionally biased region" description="Basic and acidic residues" evidence="1">
    <location>
        <begin position="79"/>
        <end position="88"/>
    </location>
</feature>
<dbReference type="eggNOG" id="ENOG5030J81">
    <property type="taxonomic scope" value="Bacteria"/>
</dbReference>
<feature type="domain" description="Transposase TnpC homeodomain" evidence="2">
    <location>
        <begin position="29"/>
        <end position="81"/>
    </location>
</feature>
<evidence type="ECO:0000313" key="4">
    <source>
        <dbReference type="Proteomes" id="UP000008207"/>
    </source>
</evidence>
<sequence>MRLRPEDVPSDPARLVALVLALDAENESLRAIVRTLKDLLFGARSERAAVIDVDQLPLDLADLAIGPTPPPRPANDEGMAERKVDRPRRPALRCGSCPIPAGEIGRSASIS</sequence>
<dbReference type="STRING" id="460265.Mnod_6432"/>
<name>B8IC31_METNO</name>
<accession>B8IC31</accession>
<organism evidence="3 4">
    <name type="scientific">Methylobacterium nodulans (strain LMG 21967 / CNCM I-2342 / ORS 2060)</name>
    <dbReference type="NCBI Taxonomy" id="460265"/>
    <lineage>
        <taxon>Bacteria</taxon>
        <taxon>Pseudomonadati</taxon>
        <taxon>Pseudomonadota</taxon>
        <taxon>Alphaproteobacteria</taxon>
        <taxon>Hyphomicrobiales</taxon>
        <taxon>Methylobacteriaceae</taxon>
        <taxon>Methylobacterium</taxon>
    </lineage>
</organism>
<evidence type="ECO:0000259" key="2">
    <source>
        <dbReference type="Pfam" id="PF13007"/>
    </source>
</evidence>
<dbReference type="AlphaFoldDB" id="B8IC31"/>
<evidence type="ECO:0000313" key="3">
    <source>
        <dbReference type="EMBL" id="ACL61213.1"/>
    </source>
</evidence>
<dbReference type="RefSeq" id="WP_015932789.1">
    <property type="nucleotide sequence ID" value="NC_011894.1"/>
</dbReference>
<dbReference type="Proteomes" id="UP000008207">
    <property type="component" value="Chromosome"/>
</dbReference>
<keyword evidence="4" id="KW-1185">Reference proteome</keyword>
<dbReference type="KEGG" id="mno:Mnod_6432"/>
<dbReference type="Pfam" id="PF13007">
    <property type="entry name" value="LZ_Tnp_IS66"/>
    <property type="match status" value="1"/>
</dbReference>
<reference evidence="3 4" key="1">
    <citation type="submission" date="2009-01" db="EMBL/GenBank/DDBJ databases">
        <title>Complete sequence of chromosome of Methylobacterium nodulans ORS 2060.</title>
        <authorList>
            <consortium name="US DOE Joint Genome Institute"/>
            <person name="Lucas S."/>
            <person name="Copeland A."/>
            <person name="Lapidus A."/>
            <person name="Glavina del Rio T."/>
            <person name="Dalin E."/>
            <person name="Tice H."/>
            <person name="Bruce D."/>
            <person name="Goodwin L."/>
            <person name="Pitluck S."/>
            <person name="Sims D."/>
            <person name="Brettin T."/>
            <person name="Detter J.C."/>
            <person name="Han C."/>
            <person name="Larimer F."/>
            <person name="Land M."/>
            <person name="Hauser L."/>
            <person name="Kyrpides N."/>
            <person name="Ivanova N."/>
            <person name="Marx C.J."/>
            <person name="Richardson P."/>
        </authorList>
    </citation>
    <scope>NUCLEOTIDE SEQUENCE [LARGE SCALE GENOMIC DNA]</scope>
    <source>
        <strain evidence="4">LMG 21967 / CNCM I-2342 / ORS 2060</strain>
    </source>
</reference>
<gene>
    <name evidence="3" type="ordered locus">Mnod_6432</name>
</gene>